<accession>A0A1E7L7V5</accession>
<dbReference type="Pfam" id="PF06267">
    <property type="entry name" value="DUF1028"/>
    <property type="match status" value="1"/>
</dbReference>
<name>A0A1E7L7V5_9ACTN</name>
<protein>
    <submittedName>
        <fullName evidence="1">Fimbrial assembly protein FimA</fullName>
    </submittedName>
</protein>
<dbReference type="Proteomes" id="UP000176005">
    <property type="component" value="Unassembled WGS sequence"/>
</dbReference>
<evidence type="ECO:0000313" key="1">
    <source>
        <dbReference type="EMBL" id="OEV12297.1"/>
    </source>
</evidence>
<gene>
    <name evidence="1" type="ORF">AN218_09060</name>
</gene>
<dbReference type="PATRIC" id="fig|518642.10.peg.2024"/>
<dbReference type="InterPro" id="IPR010430">
    <property type="entry name" value="DUF1028"/>
</dbReference>
<dbReference type="EMBL" id="LJGW01000149">
    <property type="protein sequence ID" value="OEV12297.1"/>
    <property type="molecule type" value="Genomic_DNA"/>
</dbReference>
<dbReference type="AlphaFoldDB" id="A0A1E7L7V5"/>
<keyword evidence="2" id="KW-1185">Reference proteome</keyword>
<dbReference type="Gene3D" id="3.60.20.10">
    <property type="entry name" value="Glutamine Phosphoribosylpyrophosphate, subunit 1, domain 1"/>
    <property type="match status" value="1"/>
</dbReference>
<evidence type="ECO:0000313" key="2">
    <source>
        <dbReference type="Proteomes" id="UP000176005"/>
    </source>
</evidence>
<organism evidence="1 2">
    <name type="scientific">Streptomyces nanshensis</name>
    <dbReference type="NCBI Taxonomy" id="518642"/>
    <lineage>
        <taxon>Bacteria</taxon>
        <taxon>Bacillati</taxon>
        <taxon>Actinomycetota</taxon>
        <taxon>Actinomycetes</taxon>
        <taxon>Kitasatosporales</taxon>
        <taxon>Streptomycetaceae</taxon>
        <taxon>Streptomyces</taxon>
    </lineage>
</organism>
<dbReference type="PANTHER" id="PTHR39328:SF1">
    <property type="entry name" value="BLL2871 PROTEIN"/>
    <property type="match status" value="1"/>
</dbReference>
<proteinExistence type="predicted"/>
<comment type="caution">
    <text evidence="1">The sequence shown here is derived from an EMBL/GenBank/DDBJ whole genome shotgun (WGS) entry which is preliminary data.</text>
</comment>
<reference evidence="1 2" key="1">
    <citation type="journal article" date="2016" name="Front. Microbiol.">
        <title>Comparative Genomics Analysis of Streptomyces Species Reveals Their Adaptation to the Marine Environment and Their Diversity at the Genomic Level.</title>
        <authorList>
            <person name="Tian X."/>
            <person name="Zhang Z."/>
            <person name="Yang T."/>
            <person name="Chen M."/>
            <person name="Li J."/>
            <person name="Chen F."/>
            <person name="Yang J."/>
            <person name="Li W."/>
            <person name="Zhang B."/>
            <person name="Zhang Z."/>
            <person name="Wu J."/>
            <person name="Zhang C."/>
            <person name="Long L."/>
            <person name="Xiao J."/>
        </authorList>
    </citation>
    <scope>NUCLEOTIDE SEQUENCE [LARGE SCALE GENOMIC DNA]</scope>
    <source>
        <strain evidence="1 2">SCSIO 10429</strain>
    </source>
</reference>
<sequence length="222" mass="22900">MTFSILARDETGAFGMAVTSSSPCVAARCLHLRCGVGVVASQNITDPRFGGWLLDRLAGGDSADEALAGLREHDGTTDYRQLAVIGARGAPAVHSGARTLGVHHARTSQDAAAAGNLLAGTGVVDAVLDGFRSATGELEQRLLAALKAGLAAGGEAGDLRSAGLAVVRDAGWAETDLRVDWSEAPISDLEALLEVWLPQRRDYVTRGIDPGTAPAYGVPGDE</sequence>
<dbReference type="InterPro" id="IPR029055">
    <property type="entry name" value="Ntn_hydrolases_N"/>
</dbReference>
<dbReference type="SUPFAM" id="SSF56235">
    <property type="entry name" value="N-terminal nucleophile aminohydrolases (Ntn hydrolases)"/>
    <property type="match status" value="1"/>
</dbReference>
<dbReference type="RefSeq" id="WP_070016248.1">
    <property type="nucleotide sequence ID" value="NZ_LJGW01000149.1"/>
</dbReference>
<dbReference type="PANTHER" id="PTHR39328">
    <property type="entry name" value="BLL2871 PROTEIN"/>
    <property type="match status" value="1"/>
</dbReference>